<dbReference type="EMBL" id="JABXBU010002230">
    <property type="protein sequence ID" value="KAF8766968.1"/>
    <property type="molecule type" value="Genomic_DNA"/>
</dbReference>
<sequence>MNSPKPEVPVKKIRYGQLRGTVAQKYRHRIALGFTLGTLTVGLICSYLLFKIKPNPNKGIEKLENPMIFLRKRGYKPFLEQQKEPKIDIDKL</sequence>
<feature type="transmembrane region" description="Helical" evidence="1">
    <location>
        <begin position="30"/>
        <end position="50"/>
    </location>
</feature>
<protein>
    <submittedName>
        <fullName evidence="2">Uncharacterized protein</fullName>
    </submittedName>
</protein>
<dbReference type="AlphaFoldDB" id="A0A8T0E6J0"/>
<evidence type="ECO:0000313" key="3">
    <source>
        <dbReference type="Proteomes" id="UP000807504"/>
    </source>
</evidence>
<proteinExistence type="predicted"/>
<dbReference type="Proteomes" id="UP000807504">
    <property type="component" value="Unassembled WGS sequence"/>
</dbReference>
<evidence type="ECO:0000256" key="1">
    <source>
        <dbReference type="SAM" id="Phobius"/>
    </source>
</evidence>
<reference evidence="2" key="1">
    <citation type="journal article" date="2020" name="bioRxiv">
        <title>Chromosome-level reference genome of the European wasp spider Argiope bruennichi: a resource for studies on range expansion and evolutionary adaptation.</title>
        <authorList>
            <person name="Sheffer M.M."/>
            <person name="Hoppe A."/>
            <person name="Krehenwinkel H."/>
            <person name="Uhl G."/>
            <person name="Kuss A.W."/>
            <person name="Jensen L."/>
            <person name="Jensen C."/>
            <person name="Gillespie R.G."/>
            <person name="Hoff K.J."/>
            <person name="Prost S."/>
        </authorList>
    </citation>
    <scope>NUCLEOTIDE SEQUENCE</scope>
</reference>
<keyword evidence="1" id="KW-0472">Membrane</keyword>
<comment type="caution">
    <text evidence="2">The sequence shown here is derived from an EMBL/GenBank/DDBJ whole genome shotgun (WGS) entry which is preliminary data.</text>
</comment>
<gene>
    <name evidence="2" type="ORF">HNY73_019982</name>
</gene>
<reference evidence="2" key="2">
    <citation type="submission" date="2020-06" db="EMBL/GenBank/DDBJ databases">
        <authorList>
            <person name="Sheffer M."/>
        </authorList>
    </citation>
    <scope>NUCLEOTIDE SEQUENCE</scope>
</reference>
<keyword evidence="1" id="KW-0812">Transmembrane</keyword>
<keyword evidence="1" id="KW-1133">Transmembrane helix</keyword>
<organism evidence="2 3">
    <name type="scientific">Argiope bruennichi</name>
    <name type="common">Wasp spider</name>
    <name type="synonym">Aranea bruennichi</name>
    <dbReference type="NCBI Taxonomy" id="94029"/>
    <lineage>
        <taxon>Eukaryota</taxon>
        <taxon>Metazoa</taxon>
        <taxon>Ecdysozoa</taxon>
        <taxon>Arthropoda</taxon>
        <taxon>Chelicerata</taxon>
        <taxon>Arachnida</taxon>
        <taxon>Araneae</taxon>
        <taxon>Araneomorphae</taxon>
        <taxon>Entelegynae</taxon>
        <taxon>Araneoidea</taxon>
        <taxon>Araneidae</taxon>
        <taxon>Argiope</taxon>
    </lineage>
</organism>
<evidence type="ECO:0000313" key="2">
    <source>
        <dbReference type="EMBL" id="KAF8766968.1"/>
    </source>
</evidence>
<accession>A0A8T0E6J0</accession>
<keyword evidence="3" id="KW-1185">Reference proteome</keyword>
<name>A0A8T0E6J0_ARGBR</name>